<evidence type="ECO:0000256" key="6">
    <source>
        <dbReference type="ARBA" id="ARBA00023002"/>
    </source>
</evidence>
<evidence type="ECO:0000259" key="10">
    <source>
        <dbReference type="Pfam" id="PF02771"/>
    </source>
</evidence>
<dbReference type="GO" id="GO:0005737">
    <property type="term" value="C:cytoplasm"/>
    <property type="evidence" value="ECO:0007669"/>
    <property type="project" value="TreeGrafter"/>
</dbReference>
<dbReference type="GO" id="GO:0033539">
    <property type="term" value="P:fatty acid beta-oxidation using acyl-CoA dehydrogenase"/>
    <property type="evidence" value="ECO:0007669"/>
    <property type="project" value="TreeGrafter"/>
</dbReference>
<evidence type="ECO:0000256" key="2">
    <source>
        <dbReference type="ARBA" id="ARBA00009347"/>
    </source>
</evidence>
<protein>
    <recommendedName>
        <fullName evidence="3">Medium-chain specific acyl-CoA dehydrogenase, mitochondrial</fullName>
    </recommendedName>
</protein>
<sequence length="393" mass="44501">MDFTLPDEIEMLQKLVRNFVKKELMPLEHLVIENEANRGLDNSPLLPPEIEENLLRKTKELGLWGLDIPEEYGGTNLGFLAKAVVMEELSKTIVPFTLPPDAPNAHFLAACCTEQQKERYLLPYIRGEKRSAIAISEPNAGSDIGAMQTTAVKKGDKWVLNGTKIWISHADKADFIITMAVTDPEKRQRGGITAFLVDKNTPGLTISKGIPTISYQHPYELIYEDVELDESQVLGEVGQGFVPMANRLGVRRLELAQRSVGMSERMLEMMIEYANQRKTFGQYLADRQSIQWWIADAATDIHATRLMAYHAAWKMDQGAKDIRREAAMLKVFGTEMAQRVADQAIQMHGGMGLAKEMPLEFMYRYIRVIRILEGASEVHRWTIARDLLRNGIR</sequence>
<evidence type="ECO:0000256" key="5">
    <source>
        <dbReference type="ARBA" id="ARBA00022827"/>
    </source>
</evidence>
<comment type="caution">
    <text evidence="11">The sequence shown here is derived from an EMBL/GenBank/DDBJ whole genome shotgun (WGS) entry which is preliminary data.</text>
</comment>
<dbReference type="Gene3D" id="1.10.540.10">
    <property type="entry name" value="Acyl-CoA dehydrogenase/oxidase, N-terminal domain"/>
    <property type="match status" value="1"/>
</dbReference>
<dbReference type="PANTHER" id="PTHR48083:SF2">
    <property type="entry name" value="MEDIUM-CHAIN SPECIFIC ACYL-COA DEHYDROGENASE, MITOCHONDRIAL"/>
    <property type="match status" value="1"/>
</dbReference>
<evidence type="ECO:0000313" key="11">
    <source>
        <dbReference type="EMBL" id="RID87571.1"/>
    </source>
</evidence>
<accession>A0A398BE64</accession>
<evidence type="ECO:0000256" key="7">
    <source>
        <dbReference type="RuleBase" id="RU362125"/>
    </source>
</evidence>
<dbReference type="Gene3D" id="1.20.140.10">
    <property type="entry name" value="Butyryl-CoA Dehydrogenase, subunit A, domain 3"/>
    <property type="match status" value="1"/>
</dbReference>
<dbReference type="RefSeq" id="WP_119116088.1">
    <property type="nucleotide sequence ID" value="NZ_QWVS01000011.1"/>
</dbReference>
<dbReference type="InterPro" id="IPR009100">
    <property type="entry name" value="AcylCoA_DH/oxidase_NM_dom_sf"/>
</dbReference>
<organism evidence="11 12">
    <name type="scientific">Peribacillus asahii</name>
    <dbReference type="NCBI Taxonomy" id="228899"/>
    <lineage>
        <taxon>Bacteria</taxon>
        <taxon>Bacillati</taxon>
        <taxon>Bacillota</taxon>
        <taxon>Bacilli</taxon>
        <taxon>Bacillales</taxon>
        <taxon>Bacillaceae</taxon>
        <taxon>Peribacillus</taxon>
    </lineage>
</organism>
<feature type="domain" description="Acyl-CoA dehydrogenase/oxidase C-terminal" evidence="8">
    <location>
        <begin position="238"/>
        <end position="387"/>
    </location>
</feature>
<dbReference type="InterPro" id="IPR013786">
    <property type="entry name" value="AcylCoA_DH/ox_N"/>
</dbReference>
<proteinExistence type="inferred from homology"/>
<dbReference type="PANTHER" id="PTHR48083">
    <property type="entry name" value="MEDIUM-CHAIN SPECIFIC ACYL-COA DEHYDROGENASE, MITOCHONDRIAL-RELATED"/>
    <property type="match status" value="1"/>
</dbReference>
<dbReference type="SUPFAM" id="SSF56645">
    <property type="entry name" value="Acyl-CoA dehydrogenase NM domain-like"/>
    <property type="match status" value="1"/>
</dbReference>
<dbReference type="InterPro" id="IPR046373">
    <property type="entry name" value="Acyl-CoA_Oxase/DH_mid-dom_sf"/>
</dbReference>
<comment type="similarity">
    <text evidence="2 7">Belongs to the acyl-CoA dehydrogenase family.</text>
</comment>
<keyword evidence="12" id="KW-1185">Reference proteome</keyword>
<name>A0A398BE64_9BACI</name>
<dbReference type="PROSITE" id="PS00072">
    <property type="entry name" value="ACYL_COA_DH_1"/>
    <property type="match status" value="1"/>
</dbReference>
<comment type="cofactor">
    <cofactor evidence="1 7">
        <name>FAD</name>
        <dbReference type="ChEBI" id="CHEBI:57692"/>
    </cofactor>
</comment>
<dbReference type="GO" id="GO:0050660">
    <property type="term" value="F:flavin adenine dinucleotide binding"/>
    <property type="evidence" value="ECO:0007669"/>
    <property type="project" value="InterPro"/>
</dbReference>
<dbReference type="Pfam" id="PF02770">
    <property type="entry name" value="Acyl-CoA_dh_M"/>
    <property type="match status" value="1"/>
</dbReference>
<dbReference type="Gene3D" id="2.40.110.10">
    <property type="entry name" value="Butyryl-CoA Dehydrogenase, subunit A, domain 2"/>
    <property type="match status" value="1"/>
</dbReference>
<dbReference type="AlphaFoldDB" id="A0A398BE64"/>
<evidence type="ECO:0000259" key="8">
    <source>
        <dbReference type="Pfam" id="PF00441"/>
    </source>
</evidence>
<dbReference type="InterPro" id="IPR006091">
    <property type="entry name" value="Acyl-CoA_Oxase/DH_mid-dom"/>
</dbReference>
<dbReference type="InterPro" id="IPR036250">
    <property type="entry name" value="AcylCo_DH-like_C"/>
</dbReference>
<keyword evidence="6 7" id="KW-0560">Oxidoreductase</keyword>
<dbReference type="FunFam" id="1.20.140.10:FF:000001">
    <property type="entry name" value="Acyl-CoA dehydrogenase"/>
    <property type="match status" value="1"/>
</dbReference>
<evidence type="ECO:0000256" key="4">
    <source>
        <dbReference type="ARBA" id="ARBA00022630"/>
    </source>
</evidence>
<dbReference type="Pfam" id="PF00441">
    <property type="entry name" value="Acyl-CoA_dh_1"/>
    <property type="match status" value="1"/>
</dbReference>
<feature type="domain" description="Acyl-CoA dehydrogenase/oxidase N-terminal" evidence="10">
    <location>
        <begin position="7"/>
        <end position="128"/>
    </location>
</feature>
<evidence type="ECO:0000256" key="3">
    <source>
        <dbReference type="ARBA" id="ARBA00019125"/>
    </source>
</evidence>
<dbReference type="GO" id="GO:0003995">
    <property type="term" value="F:acyl-CoA dehydrogenase activity"/>
    <property type="evidence" value="ECO:0007669"/>
    <property type="project" value="InterPro"/>
</dbReference>
<evidence type="ECO:0000313" key="12">
    <source>
        <dbReference type="Proteomes" id="UP000266016"/>
    </source>
</evidence>
<dbReference type="FunFam" id="2.40.110.10:FF:000002">
    <property type="entry name" value="Acyl-CoA dehydrogenase fadE12"/>
    <property type="match status" value="1"/>
</dbReference>
<dbReference type="InterPro" id="IPR009075">
    <property type="entry name" value="AcylCo_DH/oxidase_C"/>
</dbReference>
<dbReference type="Proteomes" id="UP000266016">
    <property type="component" value="Unassembled WGS sequence"/>
</dbReference>
<feature type="domain" description="Acyl-CoA oxidase/dehydrogenase middle" evidence="9">
    <location>
        <begin position="132"/>
        <end position="216"/>
    </location>
</feature>
<dbReference type="InterPro" id="IPR006089">
    <property type="entry name" value="Acyl-CoA_DH_CS"/>
</dbReference>
<dbReference type="InterPro" id="IPR037069">
    <property type="entry name" value="AcylCoA_DH/ox_N_sf"/>
</dbReference>
<gene>
    <name evidence="11" type="ORF">D1953_05115</name>
</gene>
<dbReference type="EMBL" id="QWVS01000011">
    <property type="protein sequence ID" value="RID87571.1"/>
    <property type="molecule type" value="Genomic_DNA"/>
</dbReference>
<keyword evidence="4 7" id="KW-0285">Flavoprotein</keyword>
<dbReference type="SUPFAM" id="SSF47203">
    <property type="entry name" value="Acyl-CoA dehydrogenase C-terminal domain-like"/>
    <property type="match status" value="1"/>
</dbReference>
<reference evidence="11 12" key="1">
    <citation type="submission" date="2018-08" db="EMBL/GenBank/DDBJ databases">
        <title>Bacillus jemisoniae sp. nov., Bacillus chryseoplanitiae sp. nov., Bacillus resnikiae sp. nov., and Bacillus frankliniae sp. nov., isolated from Viking spacecraft and associated surfaces.</title>
        <authorList>
            <person name="Seuylemezian A."/>
            <person name="Vaishampayan P."/>
        </authorList>
    </citation>
    <scope>NUCLEOTIDE SEQUENCE [LARGE SCALE GENOMIC DNA]</scope>
    <source>
        <strain evidence="11 12">MA001</strain>
    </source>
</reference>
<dbReference type="Pfam" id="PF02771">
    <property type="entry name" value="Acyl-CoA_dh_N"/>
    <property type="match status" value="1"/>
</dbReference>
<keyword evidence="5 7" id="KW-0274">FAD</keyword>
<dbReference type="InterPro" id="IPR050741">
    <property type="entry name" value="Acyl-CoA_dehydrogenase"/>
</dbReference>
<evidence type="ECO:0000259" key="9">
    <source>
        <dbReference type="Pfam" id="PF02770"/>
    </source>
</evidence>
<evidence type="ECO:0000256" key="1">
    <source>
        <dbReference type="ARBA" id="ARBA00001974"/>
    </source>
</evidence>